<evidence type="ECO:0000313" key="2">
    <source>
        <dbReference type="EMBL" id="KAG6423719.1"/>
    </source>
</evidence>
<evidence type="ECO:0000313" key="3">
    <source>
        <dbReference type="Proteomes" id="UP000298416"/>
    </source>
</evidence>
<name>A0A8X9A1Q6_SALSN</name>
<sequence length="108" mass="12398">MPRPRNGRTDEIKLLETKRTSWKDGREHYCGGWKANYRADILKIELMKTRFIPPSPNPYFYIPVDAIKSYNLKLPENVTLIDPKGRPNARCGRTRGCSTSEAGKAFVK</sequence>
<dbReference type="EMBL" id="PNBA02000005">
    <property type="protein sequence ID" value="KAG6423719.1"/>
    <property type="molecule type" value="Genomic_DNA"/>
</dbReference>
<organism evidence="2">
    <name type="scientific">Salvia splendens</name>
    <name type="common">Scarlet sage</name>
    <dbReference type="NCBI Taxonomy" id="180675"/>
    <lineage>
        <taxon>Eukaryota</taxon>
        <taxon>Viridiplantae</taxon>
        <taxon>Streptophyta</taxon>
        <taxon>Embryophyta</taxon>
        <taxon>Tracheophyta</taxon>
        <taxon>Spermatophyta</taxon>
        <taxon>Magnoliopsida</taxon>
        <taxon>eudicotyledons</taxon>
        <taxon>Gunneridae</taxon>
        <taxon>Pentapetalae</taxon>
        <taxon>asterids</taxon>
        <taxon>lamiids</taxon>
        <taxon>Lamiales</taxon>
        <taxon>Lamiaceae</taxon>
        <taxon>Nepetoideae</taxon>
        <taxon>Mentheae</taxon>
        <taxon>Salviinae</taxon>
        <taxon>Salvia</taxon>
        <taxon>Salvia subgen. Calosphace</taxon>
        <taxon>core Calosphace</taxon>
    </lineage>
</organism>
<protein>
    <submittedName>
        <fullName evidence="2">Uncharacterized protein</fullName>
    </submittedName>
</protein>
<dbReference type="Proteomes" id="UP000298416">
    <property type="component" value="Unassembled WGS sequence"/>
</dbReference>
<reference evidence="2" key="1">
    <citation type="submission" date="2018-01" db="EMBL/GenBank/DDBJ databases">
        <authorList>
            <person name="Mao J.F."/>
        </authorList>
    </citation>
    <scope>NUCLEOTIDE SEQUENCE</scope>
    <source>
        <strain evidence="2">Huo1</strain>
        <tissue evidence="2">Leaf</tissue>
    </source>
</reference>
<dbReference type="AlphaFoldDB" id="A0A8X9A1Q6"/>
<comment type="caution">
    <text evidence="2">The sequence shown here is derived from an EMBL/GenBank/DDBJ whole genome shotgun (WGS) entry which is preliminary data.</text>
</comment>
<accession>A0A8X9A1Q6</accession>
<reference evidence="2" key="2">
    <citation type="submission" date="2020-08" db="EMBL/GenBank/DDBJ databases">
        <title>Plant Genome Project.</title>
        <authorList>
            <person name="Zhang R.-G."/>
        </authorList>
    </citation>
    <scope>NUCLEOTIDE SEQUENCE</scope>
    <source>
        <strain evidence="2">Huo1</strain>
        <tissue evidence="2">Leaf</tissue>
    </source>
</reference>
<keyword evidence="3" id="KW-1185">Reference proteome</keyword>
<proteinExistence type="predicted"/>
<gene>
    <name evidence="2" type="ORF">SASPL_114122</name>
</gene>
<feature type="region of interest" description="Disordered" evidence="1">
    <location>
        <begin position="84"/>
        <end position="108"/>
    </location>
</feature>
<evidence type="ECO:0000256" key="1">
    <source>
        <dbReference type="SAM" id="MobiDB-lite"/>
    </source>
</evidence>